<feature type="region of interest" description="Disordered" evidence="1">
    <location>
        <begin position="776"/>
        <end position="807"/>
    </location>
</feature>
<reference evidence="2 3" key="1">
    <citation type="submission" date="2015-11" db="EMBL/GenBank/DDBJ databases">
        <title>Genomic analysis of 38 Legionella species identifies large and diverse effector repertoires.</title>
        <authorList>
            <person name="Burstein D."/>
            <person name="Amaro F."/>
            <person name="Zusman T."/>
            <person name="Lifshitz Z."/>
            <person name="Cohen O."/>
            <person name="Gilbert J.A."/>
            <person name="Pupko T."/>
            <person name="Shuman H.A."/>
            <person name="Segal G."/>
        </authorList>
    </citation>
    <scope>NUCLEOTIDE SEQUENCE [LARGE SCALE GENOMIC DNA]</scope>
    <source>
        <strain evidence="2 3">Mt.St.Helens-9</strain>
    </source>
</reference>
<accession>A0A0W0YYX4</accession>
<name>A0A0W0YYX4_LEGSP</name>
<feature type="compositionally biased region" description="Basic and acidic residues" evidence="1">
    <location>
        <begin position="258"/>
        <end position="267"/>
    </location>
</feature>
<evidence type="ECO:0000313" key="3">
    <source>
        <dbReference type="Proteomes" id="UP000054877"/>
    </source>
</evidence>
<proteinExistence type="predicted"/>
<comment type="caution">
    <text evidence="2">The sequence shown here is derived from an EMBL/GenBank/DDBJ whole genome shotgun (WGS) entry which is preliminary data.</text>
</comment>
<dbReference type="STRING" id="452.Lspi_1893"/>
<organism evidence="2 3">
    <name type="scientific">Legionella spiritensis</name>
    <dbReference type="NCBI Taxonomy" id="452"/>
    <lineage>
        <taxon>Bacteria</taxon>
        <taxon>Pseudomonadati</taxon>
        <taxon>Pseudomonadota</taxon>
        <taxon>Gammaproteobacteria</taxon>
        <taxon>Legionellales</taxon>
        <taxon>Legionellaceae</taxon>
        <taxon>Legionella</taxon>
    </lineage>
</organism>
<evidence type="ECO:0000313" key="2">
    <source>
        <dbReference type="EMBL" id="KTD62043.1"/>
    </source>
</evidence>
<dbReference type="Proteomes" id="UP000054877">
    <property type="component" value="Unassembled WGS sequence"/>
</dbReference>
<sequence length="807" mass="92492">MTKRIIHNLQEFTQELIDFISNGTGSAIRESKTGNDRKEDKKQPSLLDVMKDSKKEYGVEEYNLLVRLFYSVSRKMGDEFLDAINKLETDNDPIFRLQIIRGLLMKLHWDSTSSGTTLLTKLIQAVCERNGYEVETPKYLYDHIVSPLRDMLINTINAIESDHMSELEKSKARQQELDALLEQKRKELINVVLFENKERAGDFAKKKVNADKKVFCLDRPDHVKLNWHVHWKETSGERDMKALNQELSLLSEKIEIPRPAEHKDDKSARKKPPHNKIPPMFRNTRILINPQQIGHQKFFFTFVFSSKDNVRTIDWHDQQGKKHNVDPENYPELFSLLVKQVVNPKSVWGLTWYDMKGNGEVLHLNKELEALLAKQDSLASIDFSRELKIKTQCEKMLADYLDKLQVLINPDEEALKMASSTFVVYTSSDIKRIDWYDSLGKKHPVNLSHSPELAQWLEDNADQAKQDLSLLKTLLRYVSLHKEIDEKKQTSVQQVLQKKMGITLILADDVDKIPRYKRIPGTYILSREPGEPVGSWVLYCRQKGGVNETVRLADWGDFNDILASLGDSLPEKIDAKTREKLRATILSEQQASLQRQTNCIAIEQFDPEQASQYKAASFVVTQKDYEWQIYYIDTLHKAIPVDLQACAEAHHVIENLPETIADLLPDHFLELGAALKEYVPSSRIDINKYRDLERCFATRSQKPLPGKLNSDTEKMNIISTLEGFFAERAVKGKPDVSSQTTDAEKEVDEEKMVPLSGKLDLRNYAIATLFGHKPKQASAKKSVELADTDDNDAITENGQPLPANNHL</sequence>
<keyword evidence="3" id="KW-1185">Reference proteome</keyword>
<gene>
    <name evidence="2" type="ORF">Lspi_1893</name>
</gene>
<evidence type="ECO:0000256" key="1">
    <source>
        <dbReference type="SAM" id="MobiDB-lite"/>
    </source>
</evidence>
<dbReference type="AlphaFoldDB" id="A0A0W0YYX4"/>
<feature type="region of interest" description="Disordered" evidence="1">
    <location>
        <begin position="732"/>
        <end position="751"/>
    </location>
</feature>
<dbReference type="PATRIC" id="fig|452.5.peg.2080"/>
<dbReference type="EMBL" id="LNYX01000030">
    <property type="protein sequence ID" value="KTD62043.1"/>
    <property type="molecule type" value="Genomic_DNA"/>
</dbReference>
<feature type="compositionally biased region" description="Basic and acidic residues" evidence="1">
    <location>
        <begin position="742"/>
        <end position="751"/>
    </location>
</feature>
<protein>
    <submittedName>
        <fullName evidence="2">Uncharacterized protein</fullName>
    </submittedName>
</protein>
<feature type="region of interest" description="Disordered" evidence="1">
    <location>
        <begin position="258"/>
        <end position="279"/>
    </location>
</feature>
<dbReference type="OrthoDB" id="5636634at2"/>
<dbReference type="RefSeq" id="WP_058483815.1">
    <property type="nucleotide sequence ID" value="NZ_CAAAII010000008.1"/>
</dbReference>